<organism evidence="1">
    <name type="scientific">Graphocephala atropunctata</name>
    <dbReference type="NCBI Taxonomy" id="36148"/>
    <lineage>
        <taxon>Eukaryota</taxon>
        <taxon>Metazoa</taxon>
        <taxon>Ecdysozoa</taxon>
        <taxon>Arthropoda</taxon>
        <taxon>Hexapoda</taxon>
        <taxon>Insecta</taxon>
        <taxon>Pterygota</taxon>
        <taxon>Neoptera</taxon>
        <taxon>Paraneoptera</taxon>
        <taxon>Hemiptera</taxon>
        <taxon>Auchenorrhyncha</taxon>
        <taxon>Membracoidea</taxon>
        <taxon>Cicadellidae</taxon>
        <taxon>Cicadellinae</taxon>
        <taxon>Cicadellini</taxon>
        <taxon>Graphocephala</taxon>
    </lineage>
</organism>
<dbReference type="AlphaFoldDB" id="A0A1B6LXP5"/>
<gene>
    <name evidence="1" type="ORF">g.22406</name>
</gene>
<proteinExistence type="predicted"/>
<name>A0A1B6LXP5_9HEMI</name>
<reference evidence="1" key="1">
    <citation type="submission" date="2015-11" db="EMBL/GenBank/DDBJ databases">
        <title>De novo transcriptome assembly of four potential Pierce s Disease insect vectors from Arizona vineyards.</title>
        <authorList>
            <person name="Tassone E.E."/>
        </authorList>
    </citation>
    <scope>NUCLEOTIDE SEQUENCE</scope>
</reference>
<evidence type="ECO:0000313" key="1">
    <source>
        <dbReference type="EMBL" id="JAT28488.1"/>
    </source>
</evidence>
<accession>A0A1B6LXP5</accession>
<protein>
    <submittedName>
        <fullName evidence="1">Uncharacterized protein</fullName>
    </submittedName>
</protein>
<sequence>MTSVQQHSVLKEFVGRVVEISPKFKAIVQFQLDNKTERALLWYDKLKVNGQPPPKEGSIDEYLEVDAPLKFLCHNFDDSGVDRCRWYITCAWKQDVRDVDLKDNDTILHGLYNCGGQILEVARRQGILSFSINGLEENVLFLASKLFVSGKRVSTKASLQQLPGFEEGRAIMFDAVPCDPADSDGRCRWFATVVWRGRKPVMEYEDARNVRNTQSAQLPQLAEIKLITSSPHSLFLRSEGQVMKIINAEYGLMIGAIKKNKWESVLFHRSHVMLFDRRLVNEDLTTIFEEGDKLRVVAAAAPKRMGVRWVASQVRLLIDPSVAHRFQF</sequence>
<dbReference type="EMBL" id="GEBQ01011489">
    <property type="protein sequence ID" value="JAT28488.1"/>
    <property type="molecule type" value="Transcribed_RNA"/>
</dbReference>